<reference evidence="1 2" key="1">
    <citation type="journal article" date="2012" name="ISME J.">
        <title>Nitrification expanded: discovery, physiology and genomics of a nitrite-oxidizing bacterium from the phylum Chloroflexi.</title>
        <authorList>
            <person name="Sorokin D.Y."/>
            <person name="Lucker S."/>
            <person name="Vejmelkova D."/>
            <person name="Kostrikina N.A."/>
            <person name="Kleerebezem R."/>
            <person name="Rijpstra W.I."/>
            <person name="Damste J.S."/>
            <person name="Le Paslier D."/>
            <person name="Muyzer G."/>
            <person name="Wagner M."/>
            <person name="van Loosdrecht M.C."/>
            <person name="Daims H."/>
        </authorList>
    </citation>
    <scope>NUCLEOTIDE SEQUENCE [LARGE SCALE GENOMIC DNA]</scope>
    <source>
        <strain evidence="2">none</strain>
    </source>
</reference>
<organism evidence="1 2">
    <name type="scientific">Nitrolancea hollandica Lb</name>
    <dbReference type="NCBI Taxonomy" id="1129897"/>
    <lineage>
        <taxon>Bacteria</taxon>
        <taxon>Pseudomonadati</taxon>
        <taxon>Thermomicrobiota</taxon>
        <taxon>Thermomicrobia</taxon>
        <taxon>Sphaerobacterales</taxon>
        <taxon>Sphaerobacterineae</taxon>
        <taxon>Sphaerobacteraceae</taxon>
        <taxon>Nitrolancea</taxon>
    </lineage>
</organism>
<dbReference type="EMBL" id="CAGS01000433">
    <property type="protein sequence ID" value="CCF85375.1"/>
    <property type="molecule type" value="Genomic_DNA"/>
</dbReference>
<accession>I4EL13</accession>
<dbReference type="Proteomes" id="UP000004221">
    <property type="component" value="Unassembled WGS sequence"/>
</dbReference>
<name>I4EL13_9BACT</name>
<protein>
    <submittedName>
        <fullName evidence="1">Uncharacterized protein</fullName>
    </submittedName>
</protein>
<proteinExistence type="predicted"/>
<dbReference type="RefSeq" id="WP_008480231.1">
    <property type="nucleotide sequence ID" value="NZ_CAGS01000433.1"/>
</dbReference>
<keyword evidence="2" id="KW-1185">Reference proteome</keyword>
<gene>
    <name evidence="1" type="ORF">NITHO_4890004</name>
</gene>
<sequence length="102" mass="11921">MTNNVPVAWVVAFSGENGIAMRAFPDKNSGWRYVLREIIAEIEETYPKEEASRLAAPFKQLIDYPHTKEWQLEDAVINYINYYEPEWDVTVDPVEMPWLKGE</sequence>
<evidence type="ECO:0000313" key="2">
    <source>
        <dbReference type="Proteomes" id="UP000004221"/>
    </source>
</evidence>
<comment type="caution">
    <text evidence="1">The sequence shown here is derived from an EMBL/GenBank/DDBJ whole genome shotgun (WGS) entry which is preliminary data.</text>
</comment>
<evidence type="ECO:0000313" key="1">
    <source>
        <dbReference type="EMBL" id="CCF85375.1"/>
    </source>
</evidence>
<dbReference type="AlphaFoldDB" id="I4EL13"/>